<dbReference type="SUPFAM" id="SSF142906">
    <property type="entry name" value="YjbR-like"/>
    <property type="match status" value="1"/>
</dbReference>
<organism evidence="1 2">
    <name type="scientific">Povalibacter uvarum</name>
    <dbReference type="NCBI Taxonomy" id="732238"/>
    <lineage>
        <taxon>Bacteria</taxon>
        <taxon>Pseudomonadati</taxon>
        <taxon>Pseudomonadota</taxon>
        <taxon>Gammaproteobacteria</taxon>
        <taxon>Steroidobacterales</taxon>
        <taxon>Steroidobacteraceae</taxon>
        <taxon>Povalibacter</taxon>
    </lineage>
</organism>
<evidence type="ECO:0000313" key="2">
    <source>
        <dbReference type="Proteomes" id="UP000588068"/>
    </source>
</evidence>
<dbReference type="InterPro" id="IPR058532">
    <property type="entry name" value="YjbR/MT2646/Rv2570-like"/>
</dbReference>
<dbReference type="EMBL" id="JACHHZ010000006">
    <property type="protein sequence ID" value="MBB6096069.1"/>
    <property type="molecule type" value="Genomic_DNA"/>
</dbReference>
<name>A0A841HUY4_9GAMM</name>
<dbReference type="RefSeq" id="WP_184335444.1">
    <property type="nucleotide sequence ID" value="NZ_JACHHZ010000006.1"/>
</dbReference>
<accession>A0A841HUY4</accession>
<sequence>MIRTDEVIRLAMALPGTDEHDHWGHRGFRVGEHTYAVLWPVESIAILKLSQDDQHALLSMDPYTFTVDQWAEQGWTKVLLKGITSSDFADQLERAWRLVAPKSALKALDARRG</sequence>
<dbReference type="Proteomes" id="UP000588068">
    <property type="component" value="Unassembled WGS sequence"/>
</dbReference>
<gene>
    <name evidence="1" type="ORF">HNQ60_004960</name>
</gene>
<dbReference type="InterPro" id="IPR038056">
    <property type="entry name" value="YjbR-like_sf"/>
</dbReference>
<evidence type="ECO:0000313" key="1">
    <source>
        <dbReference type="EMBL" id="MBB6096069.1"/>
    </source>
</evidence>
<evidence type="ECO:0008006" key="3">
    <source>
        <dbReference type="Google" id="ProtNLM"/>
    </source>
</evidence>
<protein>
    <recommendedName>
        <fullName evidence="3">MmcQ/YjbR family DNA-binding protein</fullName>
    </recommendedName>
</protein>
<reference evidence="1 2" key="1">
    <citation type="submission" date="2020-08" db="EMBL/GenBank/DDBJ databases">
        <title>Genomic Encyclopedia of Type Strains, Phase IV (KMG-IV): sequencing the most valuable type-strain genomes for metagenomic binning, comparative biology and taxonomic classification.</title>
        <authorList>
            <person name="Goeker M."/>
        </authorList>
    </citation>
    <scope>NUCLEOTIDE SEQUENCE [LARGE SCALE GENOMIC DNA]</scope>
    <source>
        <strain evidence="1 2">DSM 26723</strain>
    </source>
</reference>
<keyword evidence="2" id="KW-1185">Reference proteome</keyword>
<dbReference type="Gene3D" id="3.90.1150.30">
    <property type="match status" value="1"/>
</dbReference>
<dbReference type="AlphaFoldDB" id="A0A841HUY4"/>
<comment type="caution">
    <text evidence="1">The sequence shown here is derived from an EMBL/GenBank/DDBJ whole genome shotgun (WGS) entry which is preliminary data.</text>
</comment>
<dbReference type="Pfam" id="PF04237">
    <property type="entry name" value="YjbR"/>
    <property type="match status" value="1"/>
</dbReference>
<proteinExistence type="predicted"/>